<proteinExistence type="predicted"/>
<dbReference type="RefSeq" id="WP_132318830.1">
    <property type="nucleotide sequence ID" value="NZ_FWZT01000008.1"/>
</dbReference>
<organism evidence="2 3">
    <name type="scientific">Pseudobacteriovorax antillogorgiicola</name>
    <dbReference type="NCBI Taxonomy" id="1513793"/>
    <lineage>
        <taxon>Bacteria</taxon>
        <taxon>Pseudomonadati</taxon>
        <taxon>Bdellovibrionota</taxon>
        <taxon>Oligoflexia</taxon>
        <taxon>Oligoflexales</taxon>
        <taxon>Pseudobacteriovoracaceae</taxon>
        <taxon>Pseudobacteriovorax</taxon>
    </lineage>
</organism>
<feature type="region of interest" description="Disordered" evidence="1">
    <location>
        <begin position="91"/>
        <end position="110"/>
    </location>
</feature>
<reference evidence="3" key="1">
    <citation type="submission" date="2017-04" db="EMBL/GenBank/DDBJ databases">
        <authorList>
            <person name="Varghese N."/>
            <person name="Submissions S."/>
        </authorList>
    </citation>
    <scope>NUCLEOTIDE SEQUENCE [LARGE SCALE GENOMIC DNA]</scope>
    <source>
        <strain evidence="3">RKEM611</strain>
    </source>
</reference>
<keyword evidence="3" id="KW-1185">Reference proteome</keyword>
<evidence type="ECO:0000313" key="3">
    <source>
        <dbReference type="Proteomes" id="UP000192907"/>
    </source>
</evidence>
<dbReference type="AlphaFoldDB" id="A0A1Y6BSR4"/>
<gene>
    <name evidence="2" type="ORF">SAMN06296036_108163</name>
</gene>
<protein>
    <submittedName>
        <fullName evidence="2">Uncharacterized protein</fullName>
    </submittedName>
</protein>
<dbReference type="Proteomes" id="UP000192907">
    <property type="component" value="Unassembled WGS sequence"/>
</dbReference>
<dbReference type="EMBL" id="FWZT01000008">
    <property type="protein sequence ID" value="SMF26748.1"/>
    <property type="molecule type" value="Genomic_DNA"/>
</dbReference>
<accession>A0A1Y6BSR4</accession>
<evidence type="ECO:0000256" key="1">
    <source>
        <dbReference type="SAM" id="MobiDB-lite"/>
    </source>
</evidence>
<sequence length="324" mass="36470">MKKFLLTLALVGFLSPSDEAVAGEKWYRYHIFQDMTLYDIFKDLVQHGMHSKSFQKFKDSVTAKNGNIKDPDLILAGDSIWVPHAKNRNPISSSPSLPATGAMNSSDACSGCQGGRVGPMSWLLAPTVGYSRIDLVESADGSTSTLLSRLNVGVRIQLNRRGRQFSDKLIIDIQEHRFETDDTRPFESNKVRVHNWIAQRDWHYWGSLSLVTALGSKETPYLSALDATRLIIDPVSQNFLASGVRYHIPAWFLSSSFRLHYYMSSFASSFRVRHGSSAYVSFLIDPDMAWVPSTYLWGEYRDLRSSVADQTQKDIGLAVGWTFP</sequence>
<evidence type="ECO:0000313" key="2">
    <source>
        <dbReference type="EMBL" id="SMF26748.1"/>
    </source>
</evidence>
<name>A0A1Y6BSR4_9BACT</name>
<feature type="compositionally biased region" description="Polar residues" evidence="1">
    <location>
        <begin position="91"/>
        <end position="108"/>
    </location>
</feature>